<proteinExistence type="predicted"/>
<accession>A0ABR5AGM1</accession>
<protein>
    <submittedName>
        <fullName evidence="1">Uncharacterized protein</fullName>
    </submittedName>
</protein>
<comment type="caution">
    <text evidence="1">The sequence shown here is derived from an EMBL/GenBank/DDBJ whole genome shotgun (WGS) entry which is preliminary data.</text>
</comment>
<evidence type="ECO:0000313" key="1">
    <source>
        <dbReference type="EMBL" id="KIL40179.1"/>
    </source>
</evidence>
<organism evidence="1 2">
    <name type="scientific">Gordoniibacillus kamchatkensis</name>
    <dbReference type="NCBI Taxonomy" id="1590651"/>
    <lineage>
        <taxon>Bacteria</taxon>
        <taxon>Bacillati</taxon>
        <taxon>Bacillota</taxon>
        <taxon>Bacilli</taxon>
        <taxon>Bacillales</taxon>
        <taxon>Paenibacillaceae</taxon>
        <taxon>Gordoniibacillus</taxon>
    </lineage>
</organism>
<dbReference type="EMBL" id="JXAK01000025">
    <property type="protein sequence ID" value="KIL40179.1"/>
    <property type="molecule type" value="Genomic_DNA"/>
</dbReference>
<dbReference type="Proteomes" id="UP000031967">
    <property type="component" value="Unassembled WGS sequence"/>
</dbReference>
<name>A0ABR5AGM1_9BACL</name>
<gene>
    <name evidence="1" type="ORF">SD70_15265</name>
</gene>
<keyword evidence="2" id="KW-1185">Reference proteome</keyword>
<sequence>MSESFQAMAKVPAEWLAERLETVRELKRDDLELYEIAKDRDTGEHYLHYAYVHRDFTSGAGAEETFHQLMALSSDDVLGLLFENEPYSYPDHWHRAFLRNGPEGFFVWFDPVPAAEEAEADAAGRELRDKLLRFKQSGVYDEQAVRKLFKELDGDV</sequence>
<evidence type="ECO:0000313" key="2">
    <source>
        <dbReference type="Proteomes" id="UP000031967"/>
    </source>
</evidence>
<dbReference type="RefSeq" id="WP_041048381.1">
    <property type="nucleotide sequence ID" value="NZ_JXAK01000025.1"/>
</dbReference>
<reference evidence="1 2" key="1">
    <citation type="submission" date="2014-12" db="EMBL/GenBank/DDBJ databases">
        <title>Draft genome sequence of Paenibacillus kamchatkensis strain B-2647.</title>
        <authorList>
            <person name="Karlyshev A.V."/>
            <person name="Kudryashova E.B."/>
        </authorList>
    </citation>
    <scope>NUCLEOTIDE SEQUENCE [LARGE SCALE GENOMIC DNA]</scope>
    <source>
        <strain evidence="1 2">VKM B-2647</strain>
    </source>
</reference>